<dbReference type="EMBL" id="JAUSVX010000023">
    <property type="protein sequence ID" value="MDQ0474535.1"/>
    <property type="molecule type" value="Genomic_DNA"/>
</dbReference>
<feature type="region of interest" description="Disordered" evidence="1">
    <location>
        <begin position="193"/>
        <end position="221"/>
    </location>
</feature>
<gene>
    <name evidence="3" type="ORF">QO011_007576</name>
</gene>
<proteinExistence type="predicted"/>
<evidence type="ECO:0000256" key="1">
    <source>
        <dbReference type="SAM" id="MobiDB-lite"/>
    </source>
</evidence>
<comment type="caution">
    <text evidence="3">The sequence shown here is derived from an EMBL/GenBank/DDBJ whole genome shotgun (WGS) entry which is preliminary data.</text>
</comment>
<evidence type="ECO:0000313" key="4">
    <source>
        <dbReference type="Proteomes" id="UP001242480"/>
    </source>
</evidence>
<dbReference type="Pfam" id="PF13701">
    <property type="entry name" value="DDE_Tnp_1_4"/>
    <property type="match status" value="1"/>
</dbReference>
<reference evidence="3 4" key="1">
    <citation type="submission" date="2023-07" db="EMBL/GenBank/DDBJ databases">
        <title>Genomic Encyclopedia of Type Strains, Phase IV (KMG-IV): sequencing the most valuable type-strain genomes for metagenomic binning, comparative biology and taxonomic classification.</title>
        <authorList>
            <person name="Goeker M."/>
        </authorList>
    </citation>
    <scope>NUCLEOTIDE SEQUENCE [LARGE SCALE GENOMIC DNA]</scope>
    <source>
        <strain evidence="3 4">DSM 19619</strain>
    </source>
</reference>
<dbReference type="Proteomes" id="UP001242480">
    <property type="component" value="Unassembled WGS sequence"/>
</dbReference>
<evidence type="ECO:0000259" key="2">
    <source>
        <dbReference type="Pfam" id="PF13701"/>
    </source>
</evidence>
<organism evidence="3 4">
    <name type="scientific">Labrys wisconsinensis</name>
    <dbReference type="NCBI Taxonomy" id="425677"/>
    <lineage>
        <taxon>Bacteria</taxon>
        <taxon>Pseudomonadati</taxon>
        <taxon>Pseudomonadota</taxon>
        <taxon>Alphaproteobacteria</taxon>
        <taxon>Hyphomicrobiales</taxon>
        <taxon>Xanthobacteraceae</taxon>
        <taxon>Labrys</taxon>
    </lineage>
</organism>
<evidence type="ECO:0000313" key="3">
    <source>
        <dbReference type="EMBL" id="MDQ0474535.1"/>
    </source>
</evidence>
<accession>A0ABU0JJT0</accession>
<keyword evidence="4" id="KW-1185">Reference proteome</keyword>
<protein>
    <recommendedName>
        <fullName evidence="2">Transposase DDE domain-containing protein</fullName>
    </recommendedName>
</protein>
<dbReference type="InterPro" id="IPR025668">
    <property type="entry name" value="Tnp_DDE_dom"/>
</dbReference>
<feature type="domain" description="Transposase DDE" evidence="2">
    <location>
        <begin position="2"/>
        <end position="165"/>
    </location>
</feature>
<feature type="compositionally biased region" description="Low complexity" evidence="1">
    <location>
        <begin position="207"/>
        <end position="221"/>
    </location>
</feature>
<sequence length="235" mass="25528">MADFDGGLVSSDAGALLLGDTDKAIGLIDRFTRCFRDRRNPLYTVHRLKTLLAQRVFGLALGYEDLVDHDQLRHDPVLCVLLGKLERHADAMAPLAGKSTLNRLEHMRAAEGRPTRYHEIDHDGAAIERLFVDVFLEAHGRKAPRQIVLDLDATDDPLTATRKGASPTAIPTATAICRCISSVTGICSPPSYGARTSMRAPTRWRRSSGSSSRSGCAGRTCGSRCGPIPALPARR</sequence>
<name>A0ABU0JJT0_9HYPH</name>